<feature type="chain" id="PRO_5021446722" evidence="1">
    <location>
        <begin position="21"/>
        <end position="122"/>
    </location>
</feature>
<feature type="signal peptide" evidence="1">
    <location>
        <begin position="1"/>
        <end position="20"/>
    </location>
</feature>
<dbReference type="RefSeq" id="WP_141345488.1">
    <property type="nucleotide sequence ID" value="NZ_BJLF01000008.1"/>
</dbReference>
<dbReference type="EMBL" id="BJLF01000008">
    <property type="protein sequence ID" value="GEA51164.1"/>
    <property type="molecule type" value="Genomic_DNA"/>
</dbReference>
<keyword evidence="1" id="KW-0732">Signal</keyword>
<reference evidence="2 3" key="1">
    <citation type="submission" date="2019-06" db="EMBL/GenBank/DDBJ databases">
        <title>Whole genome shotgun sequence of Vibrio inusitatus NBRC 102082.</title>
        <authorList>
            <person name="Hosoyama A."/>
            <person name="Uohara A."/>
            <person name="Ohji S."/>
            <person name="Ichikawa N."/>
        </authorList>
    </citation>
    <scope>NUCLEOTIDE SEQUENCE [LARGE SCALE GENOMIC DNA]</scope>
    <source>
        <strain evidence="2 3">NBRC 102082</strain>
    </source>
</reference>
<protein>
    <submittedName>
        <fullName evidence="2">Uncharacterized protein</fullName>
    </submittedName>
</protein>
<sequence length="122" mass="13579">MKKNGLILSVLLVFVGSANASVNCVWDESEGQHFDSESAIQTNLYLASNKVTSNDALMSENVITDFKVQSDGKMYFLQSEYSSYSYVIYDGYNGVDVMAMFANIDENAKPMRVWTGKCINSN</sequence>
<evidence type="ECO:0000313" key="2">
    <source>
        <dbReference type="EMBL" id="GEA51164.1"/>
    </source>
</evidence>
<evidence type="ECO:0000313" key="3">
    <source>
        <dbReference type="Proteomes" id="UP000318717"/>
    </source>
</evidence>
<name>A0A4Y3HY18_9VIBR</name>
<organism evidence="2 3">
    <name type="scientific">Vibrio inusitatus NBRC 102082</name>
    <dbReference type="NCBI Taxonomy" id="1219070"/>
    <lineage>
        <taxon>Bacteria</taxon>
        <taxon>Pseudomonadati</taxon>
        <taxon>Pseudomonadota</taxon>
        <taxon>Gammaproteobacteria</taxon>
        <taxon>Vibrionales</taxon>
        <taxon>Vibrionaceae</taxon>
        <taxon>Vibrio</taxon>
    </lineage>
</organism>
<keyword evidence="3" id="KW-1185">Reference proteome</keyword>
<proteinExistence type="predicted"/>
<dbReference type="Proteomes" id="UP000318717">
    <property type="component" value="Unassembled WGS sequence"/>
</dbReference>
<gene>
    <name evidence="2" type="ORF">VIN01S_19680</name>
</gene>
<evidence type="ECO:0000256" key="1">
    <source>
        <dbReference type="SAM" id="SignalP"/>
    </source>
</evidence>
<accession>A0A4Y3HY18</accession>
<comment type="caution">
    <text evidence="2">The sequence shown here is derived from an EMBL/GenBank/DDBJ whole genome shotgun (WGS) entry which is preliminary data.</text>
</comment>
<dbReference type="AlphaFoldDB" id="A0A4Y3HY18"/>